<feature type="domain" description="FAS1" evidence="2">
    <location>
        <begin position="44"/>
        <end position="189"/>
    </location>
</feature>
<dbReference type="Proteomes" id="UP000622017">
    <property type="component" value="Unassembled WGS sequence"/>
</dbReference>
<gene>
    <name evidence="3" type="ORF">H8B15_08150</name>
</gene>
<dbReference type="RefSeq" id="WP_187319188.1">
    <property type="nucleotide sequence ID" value="NZ_JACSCY010000005.1"/>
</dbReference>
<keyword evidence="1" id="KW-0732">Signal</keyword>
<dbReference type="PANTHER" id="PTHR10900">
    <property type="entry name" value="PERIOSTIN-RELATED"/>
    <property type="match status" value="1"/>
</dbReference>
<dbReference type="SMART" id="SM00554">
    <property type="entry name" value="FAS1"/>
    <property type="match status" value="1"/>
</dbReference>
<name>A0ABR7MII0_9BACT</name>
<sequence length="192" mass="19748">MKKQLFSLAFVALLGTASATSALAQQAQLSPNSVMVGGQAMLPSKNIVANAVNSADHTTLVAAVKAAGLVETLQGKGPFTVFAPVNDAFENLPSGTVETLLKPENKATLTKVLTYHVVAGNMTADKIMAAIKAGKGKASLKTVSGGTLMAMMNGPKNVVLVDEAGNVASISTYDVLQSNGVIHVIDKVLMPK</sequence>
<dbReference type="InterPro" id="IPR050904">
    <property type="entry name" value="Adhesion/Biosynth-related"/>
</dbReference>
<dbReference type="PROSITE" id="PS50213">
    <property type="entry name" value="FAS1"/>
    <property type="match status" value="1"/>
</dbReference>
<keyword evidence="4" id="KW-1185">Reference proteome</keyword>
<evidence type="ECO:0000313" key="3">
    <source>
        <dbReference type="EMBL" id="MBC6610892.1"/>
    </source>
</evidence>
<comment type="caution">
    <text evidence="3">The sequence shown here is derived from an EMBL/GenBank/DDBJ whole genome shotgun (WGS) entry which is preliminary data.</text>
</comment>
<organism evidence="3 4">
    <name type="scientific">Hymenobacter citatus</name>
    <dbReference type="NCBI Taxonomy" id="2763506"/>
    <lineage>
        <taxon>Bacteria</taxon>
        <taxon>Pseudomonadati</taxon>
        <taxon>Bacteroidota</taxon>
        <taxon>Cytophagia</taxon>
        <taxon>Cytophagales</taxon>
        <taxon>Hymenobacteraceae</taxon>
        <taxon>Hymenobacter</taxon>
    </lineage>
</organism>
<dbReference type="EMBL" id="JACSCY010000005">
    <property type="protein sequence ID" value="MBC6610892.1"/>
    <property type="molecule type" value="Genomic_DNA"/>
</dbReference>
<feature type="signal peptide" evidence="1">
    <location>
        <begin position="1"/>
        <end position="24"/>
    </location>
</feature>
<feature type="chain" id="PRO_5047130410" evidence="1">
    <location>
        <begin position="25"/>
        <end position="192"/>
    </location>
</feature>
<protein>
    <submittedName>
        <fullName evidence="3">Fasciclin domain-containing protein</fullName>
    </submittedName>
</protein>
<proteinExistence type="predicted"/>
<dbReference type="SUPFAM" id="SSF82153">
    <property type="entry name" value="FAS1 domain"/>
    <property type="match status" value="1"/>
</dbReference>
<evidence type="ECO:0000259" key="2">
    <source>
        <dbReference type="PROSITE" id="PS50213"/>
    </source>
</evidence>
<dbReference type="InterPro" id="IPR000782">
    <property type="entry name" value="FAS1_domain"/>
</dbReference>
<reference evidence="3 4" key="1">
    <citation type="submission" date="2020-08" db="EMBL/GenBank/DDBJ databases">
        <title>Hymenobacter sp.</title>
        <authorList>
            <person name="Kim M.K."/>
        </authorList>
    </citation>
    <scope>NUCLEOTIDE SEQUENCE [LARGE SCALE GENOMIC DNA]</scope>
    <source>
        <strain evidence="3 4">BT507</strain>
    </source>
</reference>
<accession>A0ABR7MII0</accession>
<evidence type="ECO:0000313" key="4">
    <source>
        <dbReference type="Proteomes" id="UP000622017"/>
    </source>
</evidence>
<dbReference type="PANTHER" id="PTHR10900:SF77">
    <property type="entry name" value="FI19380P1"/>
    <property type="match status" value="1"/>
</dbReference>
<evidence type="ECO:0000256" key="1">
    <source>
        <dbReference type="SAM" id="SignalP"/>
    </source>
</evidence>
<dbReference type="InterPro" id="IPR036378">
    <property type="entry name" value="FAS1_dom_sf"/>
</dbReference>
<dbReference type="Pfam" id="PF02469">
    <property type="entry name" value="Fasciclin"/>
    <property type="match status" value="1"/>
</dbReference>
<dbReference type="Gene3D" id="2.30.180.10">
    <property type="entry name" value="FAS1 domain"/>
    <property type="match status" value="1"/>
</dbReference>